<dbReference type="Pfam" id="PF19269">
    <property type="entry name" value="Anticodon_2"/>
    <property type="match status" value="1"/>
</dbReference>
<dbReference type="InterPro" id="IPR002904">
    <property type="entry name" value="Lys-tRNA-ligase"/>
</dbReference>
<keyword evidence="7 10" id="KW-0648">Protein biosynthesis</keyword>
<feature type="coiled-coil region" evidence="11">
    <location>
        <begin position="560"/>
        <end position="587"/>
    </location>
</feature>
<keyword evidence="4 10" id="KW-0436">Ligase</keyword>
<dbReference type="Pfam" id="PF03483">
    <property type="entry name" value="B3_4"/>
    <property type="match status" value="1"/>
</dbReference>
<dbReference type="InterPro" id="IPR045462">
    <property type="entry name" value="aa-tRNA-synth_I_cd-bd"/>
</dbReference>
<dbReference type="SUPFAM" id="SSF52374">
    <property type="entry name" value="Nucleotidylyl transferase"/>
    <property type="match status" value="1"/>
</dbReference>
<keyword evidence="8 10" id="KW-0030">Aminoacyl-tRNA synthetase</keyword>
<organism evidence="13 14">
    <name type="scientific">Candidatus Roizmanbacteria bacterium GW2011_GWA1_41_13</name>
    <dbReference type="NCBI Taxonomy" id="1618474"/>
    <lineage>
        <taxon>Bacteria</taxon>
        <taxon>Candidatus Roizmaniibacteriota</taxon>
    </lineage>
</organism>
<dbReference type="NCBIfam" id="TIGR00467">
    <property type="entry name" value="lysS_arch"/>
    <property type="match status" value="1"/>
</dbReference>
<dbReference type="InterPro" id="IPR008925">
    <property type="entry name" value="aa_tRNA-synth_I_cd-bd_sf"/>
</dbReference>
<dbReference type="Gene3D" id="3.40.50.620">
    <property type="entry name" value="HUPs"/>
    <property type="match status" value="2"/>
</dbReference>
<keyword evidence="5 10" id="KW-0547">Nucleotide-binding</keyword>
<keyword evidence="3 10" id="KW-0963">Cytoplasm</keyword>
<dbReference type="Gene3D" id="1.10.10.770">
    <property type="match status" value="1"/>
</dbReference>
<reference evidence="13 14" key="1">
    <citation type="journal article" date="2015" name="Nature">
        <title>rRNA introns, odd ribosomes, and small enigmatic genomes across a large radiation of phyla.</title>
        <authorList>
            <person name="Brown C.T."/>
            <person name="Hug L.A."/>
            <person name="Thomas B.C."/>
            <person name="Sharon I."/>
            <person name="Castelle C.J."/>
            <person name="Singh A."/>
            <person name="Wilkins M.J."/>
            <person name="Williams K.H."/>
            <person name="Banfield J.F."/>
        </authorList>
    </citation>
    <scope>NUCLEOTIDE SEQUENCE [LARGE SCALE GENOMIC DNA]</scope>
</reference>
<dbReference type="GO" id="GO:0005737">
    <property type="term" value="C:cytoplasm"/>
    <property type="evidence" value="ECO:0007669"/>
    <property type="project" value="UniProtKB-SubCell"/>
</dbReference>
<dbReference type="AlphaFoldDB" id="A0A0G0UTU5"/>
<dbReference type="Gene3D" id="3.50.40.10">
    <property type="entry name" value="Phenylalanyl-trna Synthetase, Chain B, domain 3"/>
    <property type="match status" value="1"/>
</dbReference>
<evidence type="ECO:0000256" key="2">
    <source>
        <dbReference type="ARBA" id="ARBA00005594"/>
    </source>
</evidence>
<dbReference type="InterPro" id="IPR014729">
    <property type="entry name" value="Rossmann-like_a/b/a_fold"/>
</dbReference>
<evidence type="ECO:0000256" key="8">
    <source>
        <dbReference type="ARBA" id="ARBA00023146"/>
    </source>
</evidence>
<comment type="similarity">
    <text evidence="2 10">Belongs to the class-I aminoacyl-tRNA synthetase family.</text>
</comment>
<evidence type="ECO:0000256" key="5">
    <source>
        <dbReference type="ARBA" id="ARBA00022741"/>
    </source>
</evidence>
<dbReference type="GO" id="GO:0000049">
    <property type="term" value="F:tRNA binding"/>
    <property type="evidence" value="ECO:0007669"/>
    <property type="project" value="InterPro"/>
</dbReference>
<comment type="catalytic activity">
    <reaction evidence="9 10">
        <text>tRNA(Lys) + L-lysine + ATP = L-lysyl-tRNA(Lys) + AMP + diphosphate</text>
        <dbReference type="Rhea" id="RHEA:20792"/>
        <dbReference type="Rhea" id="RHEA-COMP:9696"/>
        <dbReference type="Rhea" id="RHEA-COMP:9697"/>
        <dbReference type="ChEBI" id="CHEBI:30616"/>
        <dbReference type="ChEBI" id="CHEBI:32551"/>
        <dbReference type="ChEBI" id="CHEBI:33019"/>
        <dbReference type="ChEBI" id="CHEBI:78442"/>
        <dbReference type="ChEBI" id="CHEBI:78529"/>
        <dbReference type="ChEBI" id="CHEBI:456215"/>
        <dbReference type="EC" id="6.1.1.6"/>
    </reaction>
</comment>
<dbReference type="SUPFAM" id="SSF56037">
    <property type="entry name" value="PheT/TilS domain"/>
    <property type="match status" value="1"/>
</dbReference>
<dbReference type="GO" id="GO:0006430">
    <property type="term" value="P:lysyl-tRNA aminoacylation"/>
    <property type="evidence" value="ECO:0007669"/>
    <property type="project" value="UniProtKB-UniRule"/>
</dbReference>
<dbReference type="GO" id="GO:0004824">
    <property type="term" value="F:lysine-tRNA ligase activity"/>
    <property type="evidence" value="ECO:0007669"/>
    <property type="project" value="UniProtKB-UniRule"/>
</dbReference>
<dbReference type="EMBL" id="LCAN01000029">
    <property type="protein sequence ID" value="KKR92123.1"/>
    <property type="molecule type" value="Genomic_DNA"/>
</dbReference>
<dbReference type="HAMAP" id="MF_00177">
    <property type="entry name" value="Lys_tRNA_synth_class1"/>
    <property type="match status" value="1"/>
</dbReference>
<feature type="domain" description="B3/B4 tRNA-binding" evidence="12">
    <location>
        <begin position="597"/>
        <end position="750"/>
    </location>
</feature>
<dbReference type="InterPro" id="IPR020825">
    <property type="entry name" value="Phe-tRNA_synthase-like_B3/B4"/>
</dbReference>
<keyword evidence="11" id="KW-0175">Coiled coil</keyword>
<comment type="caution">
    <text evidence="10">Lacks conserved residue(s) required for the propagation of feature annotation.</text>
</comment>
<evidence type="ECO:0000259" key="12">
    <source>
        <dbReference type="SMART" id="SM00873"/>
    </source>
</evidence>
<evidence type="ECO:0000256" key="6">
    <source>
        <dbReference type="ARBA" id="ARBA00022840"/>
    </source>
</evidence>
<comment type="caution">
    <text evidence="13">The sequence shown here is derived from an EMBL/GenBank/DDBJ whole genome shotgun (WGS) entry which is preliminary data.</text>
</comment>
<dbReference type="InterPro" id="IPR020751">
    <property type="entry name" value="aa-tRNA-synth_I_codon-bd_sub2"/>
</dbReference>
<dbReference type="EC" id="6.1.1.6" evidence="10"/>
<dbReference type="SUPFAM" id="SSF48163">
    <property type="entry name" value="An anticodon-binding domain of class I aminoacyl-tRNA synthetases"/>
    <property type="match status" value="1"/>
</dbReference>
<evidence type="ECO:0000256" key="4">
    <source>
        <dbReference type="ARBA" id="ARBA00022598"/>
    </source>
</evidence>
<evidence type="ECO:0000256" key="1">
    <source>
        <dbReference type="ARBA" id="ARBA00004496"/>
    </source>
</evidence>
<dbReference type="Pfam" id="PF01921">
    <property type="entry name" value="tRNA-synt_1f"/>
    <property type="match status" value="1"/>
</dbReference>
<name>A0A0G0UTU5_9BACT</name>
<dbReference type="GO" id="GO:0004826">
    <property type="term" value="F:phenylalanine-tRNA ligase activity"/>
    <property type="evidence" value="ECO:0007669"/>
    <property type="project" value="InterPro"/>
</dbReference>
<keyword evidence="6 10" id="KW-0067">ATP-binding</keyword>
<dbReference type="Proteomes" id="UP000034961">
    <property type="component" value="Unassembled WGS sequence"/>
</dbReference>
<comment type="subcellular location">
    <subcellularLocation>
        <location evidence="1 10">Cytoplasm</location>
    </subcellularLocation>
</comment>
<dbReference type="GO" id="GO:0005524">
    <property type="term" value="F:ATP binding"/>
    <property type="evidence" value="ECO:0007669"/>
    <property type="project" value="UniProtKB-UniRule"/>
</dbReference>
<sequence>MFWVDEIAQKIGSTPQHVDDMKTLSGYPHIGSLRGPILHDVVYKALHEKNNKTINTCVFNDFDHIDGLSPDLLKTHAPYFGYPLRLAPSPDKKARSFADYFAQDFKQVLETLGVEAEYLSSWDMYHEGKFNEAIKIALDNAEKIQDIYKQISGSDKKRQGWYPLQVICPNCSKVGTTKVTAWDGKMVTYRCEKNLVKWAEGCGHLGTMSPFDGNAKLPWKVDWPAHWMVLGVTFEGAGKDHASRGGSYDIAFALCDEVFKSNKPYYFPYEFFLFGGKKMSTSKGTGIKARDITAILPSEVARFLLVRTPPRKAIDFDPTGMTIPDLFDEFDRCAQEYWHDSANDLGRVFHFSQINNWYRKDVYLPRFRDIANVIQLHTKDPEDHFRKEKGSSLTATEKEILKQRITYAQKWLENYAPENARFSVSEKLPNEIKNLSQNQKRYLGSIINILESYRNPESLQVTLYNTAKEMNLSGKDAFQALYISLLGKPFGPKAGWFIDSLDKEFVIKRLSEASEYSSTENSKSSSLGTDKKRKSDLALIDHDVSSRFVGMSFAVAVIKNVLIKKQVKELEKDKKEVLEKIGKLTTEDISLYSTIQAYRKLFKSFGIDWHSRRPSPEALLRRIALGKGLYTVNTLVDAYNLAVLESKIGLGSFDLSEIALPVTLRFAKEGETIHLLGDDSPTIIKNEELVYADQKQIITLDLNYRDANNTKVTEETKNIILFSDGAPGISAEEVMKGLEKGIEYILKYCGGTVEKKELIM</sequence>
<gene>
    <name evidence="10" type="primary">lysS</name>
    <name evidence="13" type="ORF">UU41_C0029G0006</name>
</gene>
<proteinExistence type="inferred from homology"/>
<dbReference type="PANTHER" id="PTHR37940">
    <property type="entry name" value="LYSINE--TRNA LIGASE"/>
    <property type="match status" value="1"/>
</dbReference>
<evidence type="ECO:0000256" key="10">
    <source>
        <dbReference type="HAMAP-Rule" id="MF_00177"/>
    </source>
</evidence>
<dbReference type="SMART" id="SM00873">
    <property type="entry name" value="B3_4"/>
    <property type="match status" value="1"/>
</dbReference>
<evidence type="ECO:0000256" key="11">
    <source>
        <dbReference type="SAM" id="Coils"/>
    </source>
</evidence>
<dbReference type="Gene3D" id="1.10.10.350">
    <property type="match status" value="1"/>
</dbReference>
<dbReference type="InterPro" id="IPR005146">
    <property type="entry name" value="B3/B4_tRNA-bd"/>
</dbReference>
<evidence type="ECO:0000313" key="14">
    <source>
        <dbReference type="Proteomes" id="UP000034961"/>
    </source>
</evidence>
<evidence type="ECO:0000256" key="9">
    <source>
        <dbReference type="ARBA" id="ARBA00048573"/>
    </source>
</evidence>
<evidence type="ECO:0000256" key="7">
    <source>
        <dbReference type="ARBA" id="ARBA00022917"/>
    </source>
</evidence>
<evidence type="ECO:0000313" key="13">
    <source>
        <dbReference type="EMBL" id="KKR92123.1"/>
    </source>
</evidence>
<protein>
    <recommendedName>
        <fullName evidence="10">Lysine--tRNA ligase</fullName>
        <ecNumber evidence="10">6.1.1.6</ecNumber>
    </recommendedName>
    <alternativeName>
        <fullName evidence="10">Lysyl-tRNA synthetase</fullName>
        <shortName evidence="10">LysRS</shortName>
    </alternativeName>
</protein>
<evidence type="ECO:0000256" key="3">
    <source>
        <dbReference type="ARBA" id="ARBA00022490"/>
    </source>
</evidence>
<dbReference type="PANTHER" id="PTHR37940:SF1">
    <property type="entry name" value="LYSINE--TRNA LIGASE"/>
    <property type="match status" value="1"/>
</dbReference>
<accession>A0A0G0UTU5</accession>